<evidence type="ECO:0000259" key="6">
    <source>
        <dbReference type="PROSITE" id="PS50966"/>
    </source>
</evidence>
<dbReference type="Pfam" id="PF03101">
    <property type="entry name" value="FAR1"/>
    <property type="match status" value="1"/>
</dbReference>
<keyword evidence="1" id="KW-0479">Metal-binding</keyword>
<feature type="compositionally biased region" description="Basic and acidic residues" evidence="5">
    <location>
        <begin position="716"/>
        <end position="735"/>
    </location>
</feature>
<evidence type="ECO:0000256" key="5">
    <source>
        <dbReference type="SAM" id="MobiDB-lite"/>
    </source>
</evidence>
<sequence>MGFLRNKQTHHLQKLKFSNFLQLLLLPSNYVSFYLFIVDSCDPIVVDNVRMRKTLGIVRVAEDGKKFYKPDVSDDVKPLKGRLFNTLEDGIQFYKTYAKLSGFEVRKSTQYNTKDGKLRQKYIVCSREGFKPIAPMDTLVDKMDKQEIKKPKEKRKRPSCRCGCLAKCIFESTNENKYVVYEFDEEHNHPFVDEDDIPVLKSSRKLTFSKKQLLFRVSNNNIGPMKAFKMMKELFGGFDEIGATSVDCEFDAEMVVELLMNKQEYIPGFHAIISPMGMVLLRVCFGRMKLQRIITFVSVTSSHLTQHFALTNNHHRSVTFAAALLSKETWESYAWLLRAFKKAFGSEPKVVVTDQDPAMKIAIEKEFSNSRHRLCMWHIMEKLSTKVGPELCKDETFKRRICNIVWTDTIEPSEFEREWDSIITDFELQSNNWLTDMFALRFNWIPAYYRDESLSGLMRTTSWSESENHFFGQLTSTTLTLVEFVSHFETAMDVQRYTHRTNQHKTRYTTPDLLTDYVLEKQAHEICASITECMSMSVMAIDGTHKFFIKEIGPVVSSKGLFEVLFTPSDATLSCSCKRFERCGLMCRHSFYVLRICGVTEFPQKYVLKRWTRDAVTPVKRVVFDARNKLSDGSVRDELVKEIIGSFEYCADKLASSIKELSIFRDRLQDLKSKIDAELPNQRPMTDHEVISSALGVSKPSKVRVRNPLQCRRKGDRTNSRIIPPKERAMTDGAKKPRQCKKCGEQDADHDSRNCTKFQLKKRNMPDA</sequence>
<gene>
    <name evidence="7" type="ORF">CTI12_AA253370</name>
</gene>
<dbReference type="SMART" id="SM00575">
    <property type="entry name" value="ZnF_PMZ"/>
    <property type="match status" value="1"/>
</dbReference>
<keyword evidence="8" id="KW-1185">Reference proteome</keyword>
<dbReference type="InterPro" id="IPR006564">
    <property type="entry name" value="Znf_PMZ"/>
</dbReference>
<feature type="region of interest" description="Disordered" evidence="5">
    <location>
        <begin position="714"/>
        <end position="768"/>
    </location>
</feature>
<feature type="compositionally biased region" description="Basic residues" evidence="5">
    <location>
        <begin position="759"/>
        <end position="768"/>
    </location>
</feature>
<keyword evidence="2 4" id="KW-0863">Zinc-finger</keyword>
<accession>A0A2U1NDS2</accession>
<reference evidence="7 8" key="1">
    <citation type="journal article" date="2018" name="Mol. Plant">
        <title>The genome of Artemisia annua provides insight into the evolution of Asteraceae family and artemisinin biosynthesis.</title>
        <authorList>
            <person name="Shen Q."/>
            <person name="Zhang L."/>
            <person name="Liao Z."/>
            <person name="Wang S."/>
            <person name="Yan T."/>
            <person name="Shi P."/>
            <person name="Liu M."/>
            <person name="Fu X."/>
            <person name="Pan Q."/>
            <person name="Wang Y."/>
            <person name="Lv Z."/>
            <person name="Lu X."/>
            <person name="Zhang F."/>
            <person name="Jiang W."/>
            <person name="Ma Y."/>
            <person name="Chen M."/>
            <person name="Hao X."/>
            <person name="Li L."/>
            <person name="Tang Y."/>
            <person name="Lv G."/>
            <person name="Zhou Y."/>
            <person name="Sun X."/>
            <person name="Brodelius P.E."/>
            <person name="Rose J.K.C."/>
            <person name="Tang K."/>
        </authorList>
    </citation>
    <scope>NUCLEOTIDE SEQUENCE [LARGE SCALE GENOMIC DNA]</scope>
    <source>
        <strain evidence="8">cv. Huhao1</strain>
        <tissue evidence="7">Leaf</tissue>
    </source>
</reference>
<evidence type="ECO:0000313" key="7">
    <source>
        <dbReference type="EMBL" id="PWA71631.1"/>
    </source>
</evidence>
<dbReference type="PANTHER" id="PTHR47718">
    <property type="entry name" value="OS01G0519700 PROTEIN"/>
    <property type="match status" value="1"/>
</dbReference>
<dbReference type="EMBL" id="PKPP01003049">
    <property type="protein sequence ID" value="PWA71631.1"/>
    <property type="molecule type" value="Genomic_DNA"/>
</dbReference>
<protein>
    <submittedName>
        <fullName evidence="7">FAR1 DNA binding domain, Zinc finger, SWIM-type, MULE transposase domain, FHY3/FAR1 family</fullName>
    </submittedName>
</protein>
<evidence type="ECO:0000256" key="1">
    <source>
        <dbReference type="ARBA" id="ARBA00022723"/>
    </source>
</evidence>
<dbReference type="GO" id="GO:0008270">
    <property type="term" value="F:zinc ion binding"/>
    <property type="evidence" value="ECO:0007669"/>
    <property type="project" value="UniProtKB-KW"/>
</dbReference>
<name>A0A2U1NDS2_ARTAN</name>
<dbReference type="InterPro" id="IPR007527">
    <property type="entry name" value="Znf_SWIM"/>
</dbReference>
<dbReference type="InterPro" id="IPR018289">
    <property type="entry name" value="MULE_transposase_dom"/>
</dbReference>
<keyword evidence="3" id="KW-0862">Zinc</keyword>
<organism evidence="7 8">
    <name type="scientific">Artemisia annua</name>
    <name type="common">Sweet wormwood</name>
    <dbReference type="NCBI Taxonomy" id="35608"/>
    <lineage>
        <taxon>Eukaryota</taxon>
        <taxon>Viridiplantae</taxon>
        <taxon>Streptophyta</taxon>
        <taxon>Embryophyta</taxon>
        <taxon>Tracheophyta</taxon>
        <taxon>Spermatophyta</taxon>
        <taxon>Magnoliopsida</taxon>
        <taxon>eudicotyledons</taxon>
        <taxon>Gunneridae</taxon>
        <taxon>Pentapetalae</taxon>
        <taxon>asterids</taxon>
        <taxon>campanulids</taxon>
        <taxon>Asterales</taxon>
        <taxon>Asteraceae</taxon>
        <taxon>Asteroideae</taxon>
        <taxon>Anthemideae</taxon>
        <taxon>Artemisiinae</taxon>
        <taxon>Artemisia</taxon>
    </lineage>
</organism>
<evidence type="ECO:0000313" key="8">
    <source>
        <dbReference type="Proteomes" id="UP000245207"/>
    </source>
</evidence>
<evidence type="ECO:0000256" key="3">
    <source>
        <dbReference type="ARBA" id="ARBA00022833"/>
    </source>
</evidence>
<dbReference type="STRING" id="35608.A0A2U1NDS2"/>
<dbReference type="PROSITE" id="PS50966">
    <property type="entry name" value="ZF_SWIM"/>
    <property type="match status" value="1"/>
</dbReference>
<feature type="compositionally biased region" description="Basic and acidic residues" evidence="5">
    <location>
        <begin position="742"/>
        <end position="754"/>
    </location>
</feature>
<dbReference type="AlphaFoldDB" id="A0A2U1NDS2"/>
<dbReference type="OrthoDB" id="1617374at2759"/>
<dbReference type="Proteomes" id="UP000245207">
    <property type="component" value="Unassembled WGS sequence"/>
</dbReference>
<evidence type="ECO:0000256" key="2">
    <source>
        <dbReference type="ARBA" id="ARBA00022771"/>
    </source>
</evidence>
<dbReference type="InterPro" id="IPR004330">
    <property type="entry name" value="FAR1_DNA_bnd_dom"/>
</dbReference>
<dbReference type="PANTHER" id="PTHR47718:SF17">
    <property type="entry name" value="PROTEIN FAR1-RELATED SEQUENCE 5-LIKE"/>
    <property type="match status" value="1"/>
</dbReference>
<evidence type="ECO:0000256" key="4">
    <source>
        <dbReference type="PROSITE-ProRule" id="PRU00325"/>
    </source>
</evidence>
<dbReference type="Pfam" id="PF10551">
    <property type="entry name" value="MULE"/>
    <property type="match status" value="1"/>
</dbReference>
<proteinExistence type="predicted"/>
<feature type="domain" description="SWIM-type" evidence="6">
    <location>
        <begin position="562"/>
        <end position="598"/>
    </location>
</feature>
<comment type="caution">
    <text evidence="7">The sequence shown here is derived from an EMBL/GenBank/DDBJ whole genome shotgun (WGS) entry which is preliminary data.</text>
</comment>